<organism evidence="2 3">
    <name type="scientific">Sphingobium jiangsuense</name>
    <dbReference type="NCBI Taxonomy" id="870476"/>
    <lineage>
        <taxon>Bacteria</taxon>
        <taxon>Pseudomonadati</taxon>
        <taxon>Pseudomonadota</taxon>
        <taxon>Alphaproteobacteria</taxon>
        <taxon>Sphingomonadales</taxon>
        <taxon>Sphingomonadaceae</taxon>
        <taxon>Sphingobium</taxon>
    </lineage>
</organism>
<keyword evidence="3" id="KW-1185">Reference proteome</keyword>
<dbReference type="InterPro" id="IPR016032">
    <property type="entry name" value="Sig_transdc_resp-reg_C-effctor"/>
</dbReference>
<dbReference type="SUPFAM" id="SSF46894">
    <property type="entry name" value="C-terminal effector domain of the bipartite response regulators"/>
    <property type="match status" value="1"/>
</dbReference>
<dbReference type="GO" id="GO:0003677">
    <property type="term" value="F:DNA binding"/>
    <property type="evidence" value="ECO:0007669"/>
    <property type="project" value="UniProtKB-KW"/>
</dbReference>
<dbReference type="InterPro" id="IPR036388">
    <property type="entry name" value="WH-like_DNA-bd_sf"/>
</dbReference>
<reference evidence="2 3" key="1">
    <citation type="submission" date="2020-08" db="EMBL/GenBank/DDBJ databases">
        <title>Genomic Encyclopedia of Type Strains, Phase IV (KMG-IV): sequencing the most valuable type-strain genomes for metagenomic binning, comparative biology and taxonomic classification.</title>
        <authorList>
            <person name="Goeker M."/>
        </authorList>
    </citation>
    <scope>NUCLEOTIDE SEQUENCE [LARGE SCALE GENOMIC DNA]</scope>
    <source>
        <strain evidence="2 3">DSM 26189</strain>
    </source>
</reference>
<comment type="caution">
    <text evidence="2">The sequence shown here is derived from an EMBL/GenBank/DDBJ whole genome shotgun (WGS) entry which is preliminary data.</text>
</comment>
<dbReference type="AlphaFoldDB" id="A0A7W6BDU9"/>
<evidence type="ECO:0000313" key="3">
    <source>
        <dbReference type="Proteomes" id="UP000571950"/>
    </source>
</evidence>
<evidence type="ECO:0000313" key="2">
    <source>
        <dbReference type="EMBL" id="MBB3925085.1"/>
    </source>
</evidence>
<dbReference type="RefSeq" id="WP_188070639.1">
    <property type="nucleotide sequence ID" value="NZ_BSPS01000022.1"/>
</dbReference>
<dbReference type="InterPro" id="IPR000792">
    <property type="entry name" value="Tscrpt_reg_LuxR_C"/>
</dbReference>
<keyword evidence="2" id="KW-0238">DNA-binding</keyword>
<proteinExistence type="predicted"/>
<sequence>MSHGDLYDAIFDDEAYSQLPAMVAAVAGGRSCTLYHFHPQNPLPDLQFSYFSRSLIDDFMSDISDDIWMNAGMATGIVNKAIALDSFVPEPVYRASWLWNDLFRAHGDDTGHSLGIVHKMDGMVMCSAIQRSFSSGAFDREEVAKLDRLATDLHRVYRARHVMRRQSERLSHLAELLHSGGEKLLLVDGELRVIEGSPAALRLIERKDGIDIQEGRLCLADPHLTLAIRKAAEDTIHRRPTQRATFLCLRPSGAFPLHLLVLPAMHAARSSCVIVINDGQMREDRLQLWLHQHYGITPAEASVALALLAGRSPEEIGETRQVSVATVRSQIRQLLEKTGTNSVTQFIILLNAIG</sequence>
<dbReference type="Gene3D" id="1.10.10.10">
    <property type="entry name" value="Winged helix-like DNA-binding domain superfamily/Winged helix DNA-binding domain"/>
    <property type="match status" value="1"/>
</dbReference>
<name>A0A7W6BDU9_9SPHN</name>
<gene>
    <name evidence="2" type="ORF">GGR43_000786</name>
</gene>
<dbReference type="SMART" id="SM00421">
    <property type="entry name" value="HTH_LUXR"/>
    <property type="match status" value="1"/>
</dbReference>
<accession>A0A7W6BDU9</accession>
<feature type="domain" description="HTH luxR-type" evidence="1">
    <location>
        <begin position="293"/>
        <end position="350"/>
    </location>
</feature>
<dbReference type="GO" id="GO:0006355">
    <property type="term" value="P:regulation of DNA-templated transcription"/>
    <property type="evidence" value="ECO:0007669"/>
    <property type="project" value="InterPro"/>
</dbReference>
<dbReference type="Proteomes" id="UP000571950">
    <property type="component" value="Unassembled WGS sequence"/>
</dbReference>
<protein>
    <submittedName>
        <fullName evidence="2">DNA-binding CsgD family transcriptional regulator</fullName>
    </submittedName>
</protein>
<dbReference type="EMBL" id="JACIDT010000002">
    <property type="protein sequence ID" value="MBB3925085.1"/>
    <property type="molecule type" value="Genomic_DNA"/>
</dbReference>
<evidence type="ECO:0000259" key="1">
    <source>
        <dbReference type="SMART" id="SM00421"/>
    </source>
</evidence>